<keyword evidence="2" id="KW-1277">Toxin-antitoxin system</keyword>
<evidence type="ECO:0000256" key="1">
    <source>
        <dbReference type="ARBA" id="ARBA00006226"/>
    </source>
</evidence>
<evidence type="ECO:0008006" key="5">
    <source>
        <dbReference type="Google" id="ProtNLM"/>
    </source>
</evidence>
<dbReference type="PANTHER" id="PTHR33755">
    <property type="entry name" value="TOXIN PARE1-RELATED"/>
    <property type="match status" value="1"/>
</dbReference>
<reference evidence="3 4" key="1">
    <citation type="submission" date="2019-09" db="EMBL/GenBank/DDBJ databases">
        <authorList>
            <person name="Chandra G."/>
            <person name="Truman W A."/>
        </authorList>
    </citation>
    <scope>NUCLEOTIDE SEQUENCE [LARGE SCALE GENOMIC DNA]</scope>
    <source>
        <strain evidence="3">PS659</strain>
    </source>
</reference>
<sequence>MGRKPWHRRSIAGAALMELKWTGKALSDVARLYEFLATVNQPAAVHTVQQLIAAPATLLANPRIGERLEEFDPRDVRRILIGHYELRYEIRHSTLYLLRLWHTREHR</sequence>
<comment type="similarity">
    <text evidence="1">Belongs to the RelE toxin family.</text>
</comment>
<evidence type="ECO:0000313" key="4">
    <source>
        <dbReference type="Proteomes" id="UP000326729"/>
    </source>
</evidence>
<proteinExistence type="inferred from homology"/>
<evidence type="ECO:0000256" key="2">
    <source>
        <dbReference type="ARBA" id="ARBA00022649"/>
    </source>
</evidence>
<dbReference type="PANTHER" id="PTHR33755:SF7">
    <property type="entry name" value="TOXIN MODULE OF TOXIN-ANTITOXIN SYSTEM RELE_STBE FAMILY"/>
    <property type="match status" value="1"/>
</dbReference>
<dbReference type="Gene3D" id="3.30.2310.20">
    <property type="entry name" value="RelE-like"/>
    <property type="match status" value="1"/>
</dbReference>
<dbReference type="InterPro" id="IPR035093">
    <property type="entry name" value="RelE/ParE_toxin_dom_sf"/>
</dbReference>
<dbReference type="AlphaFoldDB" id="A0A5E6NXN3"/>
<protein>
    <recommendedName>
        <fullName evidence="5">Plasmid stabilization protein</fullName>
    </recommendedName>
</protein>
<gene>
    <name evidence="3" type="ORF">PS659_00007</name>
</gene>
<dbReference type="SUPFAM" id="SSF143011">
    <property type="entry name" value="RelE-like"/>
    <property type="match status" value="1"/>
</dbReference>
<dbReference type="Proteomes" id="UP000326729">
    <property type="component" value="Unassembled WGS sequence"/>
</dbReference>
<name>A0A5E6NXN3_PSEFL</name>
<accession>A0A5E6NXN3</accession>
<evidence type="ECO:0000313" key="3">
    <source>
        <dbReference type="EMBL" id="VVM35539.1"/>
    </source>
</evidence>
<dbReference type="InterPro" id="IPR007712">
    <property type="entry name" value="RelE/ParE_toxin"/>
</dbReference>
<dbReference type="InterPro" id="IPR051803">
    <property type="entry name" value="TA_system_RelE-like_toxin"/>
</dbReference>
<organism evidence="3 4">
    <name type="scientific">Pseudomonas fluorescens</name>
    <dbReference type="NCBI Taxonomy" id="294"/>
    <lineage>
        <taxon>Bacteria</taxon>
        <taxon>Pseudomonadati</taxon>
        <taxon>Pseudomonadota</taxon>
        <taxon>Gammaproteobacteria</taxon>
        <taxon>Pseudomonadales</taxon>
        <taxon>Pseudomonadaceae</taxon>
        <taxon>Pseudomonas</taxon>
    </lineage>
</organism>
<dbReference type="Pfam" id="PF05016">
    <property type="entry name" value="ParE_toxin"/>
    <property type="match status" value="1"/>
</dbReference>
<dbReference type="EMBL" id="CABVGY010000001">
    <property type="protein sequence ID" value="VVM35539.1"/>
    <property type="molecule type" value="Genomic_DNA"/>
</dbReference>